<evidence type="ECO:0000313" key="3">
    <source>
        <dbReference type="Proteomes" id="UP001428817"/>
    </source>
</evidence>
<feature type="transmembrane region" description="Helical" evidence="1">
    <location>
        <begin position="29"/>
        <end position="50"/>
    </location>
</feature>
<accession>A0ABP9PFT4</accession>
<comment type="caution">
    <text evidence="2">The sequence shown here is derived from an EMBL/GenBank/DDBJ whole genome shotgun (WGS) entry which is preliminary data.</text>
</comment>
<organism evidence="2 3">
    <name type="scientific">Pseudonocardia eucalypti</name>
    <dbReference type="NCBI Taxonomy" id="648755"/>
    <lineage>
        <taxon>Bacteria</taxon>
        <taxon>Bacillati</taxon>
        <taxon>Actinomycetota</taxon>
        <taxon>Actinomycetes</taxon>
        <taxon>Pseudonocardiales</taxon>
        <taxon>Pseudonocardiaceae</taxon>
        <taxon>Pseudonocardia</taxon>
    </lineage>
</organism>
<reference evidence="3" key="1">
    <citation type="journal article" date="2019" name="Int. J. Syst. Evol. Microbiol.">
        <title>The Global Catalogue of Microorganisms (GCM) 10K type strain sequencing project: providing services to taxonomists for standard genome sequencing and annotation.</title>
        <authorList>
            <consortium name="The Broad Institute Genomics Platform"/>
            <consortium name="The Broad Institute Genome Sequencing Center for Infectious Disease"/>
            <person name="Wu L."/>
            <person name="Ma J."/>
        </authorList>
    </citation>
    <scope>NUCLEOTIDE SEQUENCE [LARGE SCALE GENOMIC DNA]</scope>
    <source>
        <strain evidence="3">JCM 18303</strain>
    </source>
</reference>
<gene>
    <name evidence="2" type="ORF">GCM10023321_04130</name>
</gene>
<evidence type="ECO:0000256" key="1">
    <source>
        <dbReference type="SAM" id="Phobius"/>
    </source>
</evidence>
<proteinExistence type="predicted"/>
<sequence>MLAAVAALLFLIALILDLASVAYSNALVIAGLLCMALSMAGVGGGAPRFMRR</sequence>
<keyword evidence="1" id="KW-1133">Transmembrane helix</keyword>
<keyword evidence="1" id="KW-0812">Transmembrane</keyword>
<protein>
    <submittedName>
        <fullName evidence="2">Uncharacterized protein</fullName>
    </submittedName>
</protein>
<dbReference type="RefSeq" id="WP_185058673.1">
    <property type="nucleotide sequence ID" value="NZ_BAABJP010000001.1"/>
</dbReference>
<dbReference type="Proteomes" id="UP001428817">
    <property type="component" value="Unassembled WGS sequence"/>
</dbReference>
<name>A0ABP9PFT4_9PSEU</name>
<keyword evidence="3" id="KW-1185">Reference proteome</keyword>
<keyword evidence="1" id="KW-0472">Membrane</keyword>
<dbReference type="EMBL" id="BAABJP010000001">
    <property type="protein sequence ID" value="GAA5145759.1"/>
    <property type="molecule type" value="Genomic_DNA"/>
</dbReference>
<evidence type="ECO:0000313" key="2">
    <source>
        <dbReference type="EMBL" id="GAA5145759.1"/>
    </source>
</evidence>